<protein>
    <recommendedName>
        <fullName evidence="4">Carboxypeptidase regulatory-like domain-containing protein</fullName>
    </recommendedName>
</protein>
<organism evidence="2 3">
    <name type="scientific">Baekduia soli</name>
    <dbReference type="NCBI Taxonomy" id="496014"/>
    <lineage>
        <taxon>Bacteria</taxon>
        <taxon>Bacillati</taxon>
        <taxon>Actinomycetota</taxon>
        <taxon>Thermoleophilia</taxon>
        <taxon>Solirubrobacterales</taxon>
        <taxon>Baekduiaceae</taxon>
        <taxon>Baekduia</taxon>
    </lineage>
</organism>
<dbReference type="AlphaFoldDB" id="A0A5B8U7C1"/>
<feature type="signal peptide" evidence="1">
    <location>
        <begin position="1"/>
        <end position="22"/>
    </location>
</feature>
<dbReference type="KEGG" id="bsol:FSW04_16595"/>
<dbReference type="Proteomes" id="UP000321805">
    <property type="component" value="Chromosome"/>
</dbReference>
<feature type="chain" id="PRO_5022764074" description="Carboxypeptidase regulatory-like domain-containing protein" evidence="1">
    <location>
        <begin position="23"/>
        <end position="369"/>
    </location>
</feature>
<proteinExistence type="predicted"/>
<dbReference type="RefSeq" id="WP_146921226.1">
    <property type="nucleotide sequence ID" value="NZ_CP042430.1"/>
</dbReference>
<evidence type="ECO:0000313" key="2">
    <source>
        <dbReference type="EMBL" id="QEC49029.1"/>
    </source>
</evidence>
<evidence type="ECO:0008006" key="4">
    <source>
        <dbReference type="Google" id="ProtNLM"/>
    </source>
</evidence>
<evidence type="ECO:0000256" key="1">
    <source>
        <dbReference type="SAM" id="SignalP"/>
    </source>
</evidence>
<keyword evidence="3" id="KW-1185">Reference proteome</keyword>
<name>A0A5B8U7C1_9ACTN</name>
<dbReference type="EMBL" id="CP042430">
    <property type="protein sequence ID" value="QEC49029.1"/>
    <property type="molecule type" value="Genomic_DNA"/>
</dbReference>
<keyword evidence="1" id="KW-0732">Signal</keyword>
<evidence type="ECO:0000313" key="3">
    <source>
        <dbReference type="Proteomes" id="UP000321805"/>
    </source>
</evidence>
<dbReference type="OrthoDB" id="5634787at2"/>
<accession>A0A5B8U7C1</accession>
<gene>
    <name evidence="2" type="ORF">FSW04_16595</name>
</gene>
<sequence>MRTARRAAAVLTAAVTAVGALATTATAGPAPARVHLRGTAYEFDNVGVRLAGATIHVAELPAVTARAAADGTYDLAVPAHATVTPYITAAGHHTIHLQTFRTAGADLANVNFQTPSQDIYRALVALLGVPVDAAGDPAACAIVSTFSTRDVRDLGFAGFIGYGAHGVAGATASTTPALPPPTYFNAQVIPDPAQAVSSADGGVVWTGVPAGVYTVRAQHPSTRFASFVATCRPGRVINANPPWGLHELGLADPARISASWRTGAPVPVLRRLRVDGLPPGARVRVRCTGPRCVLRRLTITPAAGVTGVDVAGSLPPAALRLRAGQTLEVSVAAHRYDTTLVRWRGTAGAAPRAVRRCVALGSSGPPAPC</sequence>
<reference evidence="2 3" key="1">
    <citation type="journal article" date="2018" name="J. Microbiol.">
        <title>Baekduia soli gen. nov., sp. nov., a novel bacterium isolated from the soil of Baekdu Mountain and proposal of a novel family name, Baekduiaceae fam. nov.</title>
        <authorList>
            <person name="An D.S."/>
            <person name="Siddiqi M.Z."/>
            <person name="Kim K.H."/>
            <person name="Yu H.S."/>
            <person name="Im W.T."/>
        </authorList>
    </citation>
    <scope>NUCLEOTIDE SEQUENCE [LARGE SCALE GENOMIC DNA]</scope>
    <source>
        <strain evidence="2 3">BR7-21</strain>
    </source>
</reference>